<name>A0ABV0GDV9_9BURK</name>
<sequence>MLSAASRAAQEPPRLLLLCFAHAGGHTACFLNWQAQMPAGVRVMPVELPGHGRRIREALLTDYETLVDSLVAQLLPEIEALQRQHPGLGYAAFGHSAGASFGFGVCARLAERLGQAPVHAFWSAGAPPHIPRPPRSRYSDAQLREEARALAGTPSEVLDNPELMAFFLPILRADFAAFEGAGLDAGRQLDCPFTVFAATRDRIPPEDIWAWQRHASQGARRVLLDGDHFSVLYAPQALWSHVRQTLGEELMTC</sequence>
<comment type="caution">
    <text evidence="3">The sequence shown here is derived from an EMBL/GenBank/DDBJ whole genome shotgun (WGS) entry which is preliminary data.</text>
</comment>
<accession>A0ABV0GDV9</accession>
<keyword evidence="4" id="KW-1185">Reference proteome</keyword>
<evidence type="ECO:0000256" key="1">
    <source>
        <dbReference type="ARBA" id="ARBA00007169"/>
    </source>
</evidence>
<evidence type="ECO:0000313" key="4">
    <source>
        <dbReference type="Proteomes" id="UP001462640"/>
    </source>
</evidence>
<feature type="domain" description="Thioesterase" evidence="2">
    <location>
        <begin position="17"/>
        <end position="243"/>
    </location>
</feature>
<dbReference type="Proteomes" id="UP001462640">
    <property type="component" value="Unassembled WGS sequence"/>
</dbReference>
<organism evidence="3 4">
    <name type="scientific">Roseateles flavus</name>
    <dbReference type="NCBI Taxonomy" id="3149041"/>
    <lineage>
        <taxon>Bacteria</taxon>
        <taxon>Pseudomonadati</taxon>
        <taxon>Pseudomonadota</taxon>
        <taxon>Betaproteobacteria</taxon>
        <taxon>Burkholderiales</taxon>
        <taxon>Sphaerotilaceae</taxon>
        <taxon>Roseateles</taxon>
    </lineage>
</organism>
<dbReference type="Gene3D" id="3.40.50.1820">
    <property type="entry name" value="alpha/beta hydrolase"/>
    <property type="match status" value="1"/>
</dbReference>
<dbReference type="InterPro" id="IPR001031">
    <property type="entry name" value="Thioesterase"/>
</dbReference>
<dbReference type="PANTHER" id="PTHR11487:SF0">
    <property type="entry name" value="S-ACYL FATTY ACID SYNTHASE THIOESTERASE, MEDIUM CHAIN"/>
    <property type="match status" value="1"/>
</dbReference>
<dbReference type="InterPro" id="IPR029058">
    <property type="entry name" value="AB_hydrolase_fold"/>
</dbReference>
<evidence type="ECO:0000313" key="3">
    <source>
        <dbReference type="EMBL" id="MEO3713240.1"/>
    </source>
</evidence>
<gene>
    <name evidence="3" type="ORF">ABDJ40_10750</name>
</gene>
<dbReference type="Pfam" id="PF00975">
    <property type="entry name" value="Thioesterase"/>
    <property type="match status" value="1"/>
</dbReference>
<dbReference type="GO" id="GO:0016787">
    <property type="term" value="F:hydrolase activity"/>
    <property type="evidence" value="ECO:0007669"/>
    <property type="project" value="UniProtKB-KW"/>
</dbReference>
<dbReference type="RefSeq" id="WP_347609498.1">
    <property type="nucleotide sequence ID" value="NZ_JBDPZC010000004.1"/>
</dbReference>
<dbReference type="EMBL" id="JBDPZC010000004">
    <property type="protein sequence ID" value="MEO3713240.1"/>
    <property type="molecule type" value="Genomic_DNA"/>
</dbReference>
<comment type="similarity">
    <text evidence="1">Belongs to the thioesterase family.</text>
</comment>
<reference evidence="3 4" key="1">
    <citation type="submission" date="2024-05" db="EMBL/GenBank/DDBJ databases">
        <title>Roseateles sp. 2.12 16S ribosomal RNA gene Genome sequencing and assembly.</title>
        <authorList>
            <person name="Woo H."/>
        </authorList>
    </citation>
    <scope>NUCLEOTIDE SEQUENCE [LARGE SCALE GENOMIC DNA]</scope>
    <source>
        <strain evidence="3 4">2.12</strain>
    </source>
</reference>
<keyword evidence="3" id="KW-0378">Hydrolase</keyword>
<dbReference type="InterPro" id="IPR012223">
    <property type="entry name" value="TEII"/>
</dbReference>
<proteinExistence type="inferred from homology"/>
<dbReference type="PANTHER" id="PTHR11487">
    <property type="entry name" value="THIOESTERASE"/>
    <property type="match status" value="1"/>
</dbReference>
<protein>
    <submittedName>
        <fullName evidence="3">Alpha/beta fold hydrolase</fullName>
    </submittedName>
</protein>
<dbReference type="SUPFAM" id="SSF53474">
    <property type="entry name" value="alpha/beta-Hydrolases"/>
    <property type="match status" value="1"/>
</dbReference>
<evidence type="ECO:0000259" key="2">
    <source>
        <dbReference type="Pfam" id="PF00975"/>
    </source>
</evidence>